<dbReference type="InterPro" id="IPR032774">
    <property type="entry name" value="WG_beta_rep"/>
</dbReference>
<keyword evidence="5" id="KW-1185">Reference proteome</keyword>
<reference evidence="2" key="4">
    <citation type="submission" date="2020-07" db="EMBL/GenBank/DDBJ databases">
        <authorList>
            <person name="Yang C."/>
        </authorList>
    </citation>
    <scope>NUCLEOTIDE SEQUENCE</scope>
    <source>
        <strain evidence="2">Cx-624</strain>
    </source>
</reference>
<dbReference type="EMBL" id="JACEUX010000002">
    <property type="protein sequence ID" value="MBA5246936.1"/>
    <property type="molecule type" value="Genomic_DNA"/>
</dbReference>
<proteinExistence type="predicted"/>
<gene>
    <name evidence="3" type="ORF">H1R16_08315</name>
    <name evidence="2" type="ORF">H2507_07125</name>
</gene>
<protein>
    <submittedName>
        <fullName evidence="3">WG repeat-containing protein</fullName>
    </submittedName>
</protein>
<dbReference type="Proteomes" id="UP000515349">
    <property type="component" value="Chromosome"/>
</dbReference>
<feature type="signal peptide" evidence="1">
    <location>
        <begin position="1"/>
        <end position="21"/>
    </location>
</feature>
<evidence type="ECO:0000313" key="2">
    <source>
        <dbReference type="EMBL" id="MBA5246936.1"/>
    </source>
</evidence>
<dbReference type="Pfam" id="PF14903">
    <property type="entry name" value="WG_beta_rep"/>
    <property type="match status" value="2"/>
</dbReference>
<dbReference type="Proteomes" id="UP000539710">
    <property type="component" value="Unassembled WGS sequence"/>
</dbReference>
<dbReference type="KEGG" id="cbau:H1R16_08315"/>
<feature type="chain" id="PRO_5044656144" evidence="1">
    <location>
        <begin position="22"/>
        <end position="243"/>
    </location>
</feature>
<reference evidence="5" key="3">
    <citation type="submission" date="2020-07" db="EMBL/GenBank/DDBJ databases">
        <title>Flavobacterium sp. xlx-214.</title>
        <authorList>
            <person name="Yang C."/>
        </authorList>
    </citation>
    <scope>NUCLEOTIDE SEQUENCE [LARGE SCALE GENOMIC DNA]</scope>
    <source>
        <strain evidence="5">CX-624</strain>
    </source>
</reference>
<reference evidence="4" key="2">
    <citation type="submission" date="2020-07" db="EMBL/GenBank/DDBJ databases">
        <title>Chryseobacterium sp.cx-624.</title>
        <authorList>
            <person name="Yang C."/>
        </authorList>
    </citation>
    <scope>NUCLEOTIDE SEQUENCE [LARGE SCALE GENOMIC DNA]</scope>
    <source>
        <strain evidence="4">cx-624</strain>
    </source>
</reference>
<name>A0A7D7LLJ7_9FLAO</name>
<evidence type="ECO:0000313" key="4">
    <source>
        <dbReference type="Proteomes" id="UP000515349"/>
    </source>
</evidence>
<dbReference type="EMBL" id="CP059472">
    <property type="protein sequence ID" value="QMS97722.1"/>
    <property type="molecule type" value="Genomic_DNA"/>
</dbReference>
<evidence type="ECO:0000313" key="3">
    <source>
        <dbReference type="EMBL" id="QMS97722.1"/>
    </source>
</evidence>
<keyword evidence="1" id="KW-0732">Signal</keyword>
<accession>A0A7D7LLJ7</accession>
<evidence type="ECO:0000313" key="5">
    <source>
        <dbReference type="Proteomes" id="UP000539710"/>
    </source>
</evidence>
<organism evidence="3 4">
    <name type="scientific">Marnyiella aurantia</name>
    <dbReference type="NCBI Taxonomy" id="2758037"/>
    <lineage>
        <taxon>Bacteria</taxon>
        <taxon>Pseudomonadati</taxon>
        <taxon>Bacteroidota</taxon>
        <taxon>Flavobacteriia</taxon>
        <taxon>Flavobacteriales</taxon>
        <taxon>Weeksellaceae</taxon>
        <taxon>Marnyiella</taxon>
    </lineage>
</organism>
<reference evidence="3" key="1">
    <citation type="submission" date="2020-07" db="EMBL/GenBank/DDBJ databases">
        <title>Chryseobacterium sp. CX-624.</title>
        <authorList>
            <person name="Yang C."/>
        </authorList>
    </citation>
    <scope>NUCLEOTIDE SEQUENCE</scope>
    <source>
        <strain evidence="3">CX-624</strain>
    </source>
</reference>
<dbReference type="RefSeq" id="WP_181887041.1">
    <property type="nucleotide sequence ID" value="NZ_CP059472.1"/>
</dbReference>
<dbReference type="AlphaFoldDB" id="A0A7D7LLJ7"/>
<sequence>MMIKWFSVLLSLMVVFGSAQSKKTSKVAKPAAAKPALVKINHEIPALIPQIRNGLFGFVNQQGKIVIKPEYSNVGFFTEDCNLLNSENAKVRKFGSSNYASVRRQGVDFRIDMSGKRVYQYKEADLAKCPFVFMKQRFHAYVRRGFYGIIEQPHFRNEDDYQSYVIYPQYQYLHILEGDNLDSPMIVASQNDRFGVIDINNNVVIPFEYSDIKRNYSWKLAKLFEVSKDGVNYFFIDAKNKGY</sequence>
<evidence type="ECO:0000256" key="1">
    <source>
        <dbReference type="SAM" id="SignalP"/>
    </source>
</evidence>